<feature type="coiled-coil region" evidence="1">
    <location>
        <begin position="76"/>
        <end position="103"/>
    </location>
</feature>
<reference evidence="2" key="1">
    <citation type="submission" date="2021-06" db="EMBL/GenBank/DDBJ databases">
        <authorList>
            <person name="Kallberg Y."/>
            <person name="Tangrot J."/>
            <person name="Rosling A."/>
        </authorList>
    </citation>
    <scope>NUCLEOTIDE SEQUENCE</scope>
    <source>
        <strain evidence="2">FL130A</strain>
    </source>
</reference>
<sequence length="914" mass="103222">MPKPAKKITDADIIAINTLQKAKDYSYNGKNLEDNEKTIFDSDLLKVKDADGNIVKNTDGSDKIDEDKLRETVVLLVNLKIAQAELENEKNDAEKNLSKEGNDLLINFLDNRRNNKVSYQLVNTEENGEKRVDKIFHDYQTIQYRRINRKLTAEIKAADAALSSISNEVEKQLKEIEKADKELKKNQTQAEARAYRDKVQNIINALKADLKPGQVAYNILNRAVESQRRIAETVYRIKTTLTIPTLGSIIETAVAEPYSDKKYAHPTYLGEGLPWQMKKLFDQFDRKKLFALIDKKFSSDAGKIDKIKKAFDRMVKEVQVEDAISSGYELDIGEDCSMSVLYDKEIPGNPAHGNSDLILPRNFDEARGHVLNLSDVLYFMHALFPKGTANFSDLDILKPGADALPFADSGKTLDTEHGKSIPEFFWQVYNDPKAIQWTTMKVGSGTDLPFMAYKERVKRMIDTNVKATDRIGTLTDDQPFETFHNFRKTAEAIDYVTLKNSGLVVPYMIENTKEDLTDIDKLQAKKSHELNKLLAINAREATKAGELRGLKDKLQKLKTDKIEHLEAQLEHLGKKITDPADQNKPGGMKVITVQEALAIKSLYHFVKELSKDIPNKVLDPKYQQYDNNVDQEGKNLNEEAIRAFLEVVKEDLKKGEEFGNLSPEEKADLSAINNYIDQAPTLRAGDLENVFKVDVDISENSIARISEIVNYFDKLSESDKDIFFTELKTYVTDKGLTSFPGDTADRQDKINYYFVELGPEHVIGFRAAYEIKHDNSKKDTLITEMKGKKDNDVPLDVSTSGYGDGNDYTEAGVIKYYSEELGGVNHSYKKIKDKDILRFGDISHAQRKKGITSISDYTEAYLSTDGSYVKVTEESPYSHLLECVVQLVEHRPPDPIVVGSSPATSAKAFLPKDF</sequence>
<dbReference type="Proteomes" id="UP000789508">
    <property type="component" value="Unassembled WGS sequence"/>
</dbReference>
<accession>A0A9N8W7Q2</accession>
<keyword evidence="3" id="KW-1185">Reference proteome</keyword>
<dbReference type="EMBL" id="CAJVPS010000290">
    <property type="protein sequence ID" value="CAG8473873.1"/>
    <property type="molecule type" value="Genomic_DNA"/>
</dbReference>
<organism evidence="2 3">
    <name type="scientific">Ambispora leptoticha</name>
    <dbReference type="NCBI Taxonomy" id="144679"/>
    <lineage>
        <taxon>Eukaryota</taxon>
        <taxon>Fungi</taxon>
        <taxon>Fungi incertae sedis</taxon>
        <taxon>Mucoromycota</taxon>
        <taxon>Glomeromycotina</taxon>
        <taxon>Glomeromycetes</taxon>
        <taxon>Archaeosporales</taxon>
        <taxon>Ambisporaceae</taxon>
        <taxon>Ambispora</taxon>
    </lineage>
</organism>
<proteinExistence type="predicted"/>
<comment type="caution">
    <text evidence="2">The sequence shown here is derived from an EMBL/GenBank/DDBJ whole genome shotgun (WGS) entry which is preliminary data.</text>
</comment>
<protein>
    <submittedName>
        <fullName evidence="2">14671_t:CDS:1</fullName>
    </submittedName>
</protein>
<dbReference type="OrthoDB" id="2446538at2759"/>
<feature type="coiled-coil region" evidence="1">
    <location>
        <begin position="148"/>
        <end position="205"/>
    </location>
</feature>
<name>A0A9N8W7Q2_9GLOM</name>
<dbReference type="AlphaFoldDB" id="A0A9N8W7Q2"/>
<evidence type="ECO:0000256" key="1">
    <source>
        <dbReference type="SAM" id="Coils"/>
    </source>
</evidence>
<dbReference type="AntiFam" id="ANF00010">
    <property type="entry name" value="tRNA translation"/>
</dbReference>
<evidence type="ECO:0000313" key="3">
    <source>
        <dbReference type="Proteomes" id="UP000789508"/>
    </source>
</evidence>
<evidence type="ECO:0000313" key="2">
    <source>
        <dbReference type="EMBL" id="CAG8473873.1"/>
    </source>
</evidence>
<keyword evidence="1" id="KW-0175">Coiled coil</keyword>
<gene>
    <name evidence="2" type="ORF">ALEPTO_LOCUS2145</name>
</gene>